<dbReference type="GO" id="GO:0003700">
    <property type="term" value="F:DNA-binding transcription factor activity"/>
    <property type="evidence" value="ECO:0007669"/>
    <property type="project" value="TreeGrafter"/>
</dbReference>
<dbReference type="EMBL" id="LK391969">
    <property type="protein sequence ID" value="CEF27897.1"/>
    <property type="molecule type" value="Genomic_DNA"/>
</dbReference>
<dbReference type="InterPro" id="IPR050109">
    <property type="entry name" value="HTH-type_TetR-like_transc_reg"/>
</dbReference>
<protein>
    <submittedName>
        <fullName evidence="4">TetR family transcriptional regulator</fullName>
    </submittedName>
</protein>
<dbReference type="EMBL" id="LM997413">
    <property type="protein sequence ID" value="CEA06472.1"/>
    <property type="molecule type" value="Genomic_DNA"/>
</dbReference>
<feature type="DNA-binding region" description="H-T-H motif" evidence="2">
    <location>
        <begin position="44"/>
        <end position="63"/>
    </location>
</feature>
<dbReference type="PANTHER" id="PTHR30055">
    <property type="entry name" value="HTH-TYPE TRANSCRIPTIONAL REGULATOR RUTR"/>
    <property type="match status" value="1"/>
</dbReference>
<dbReference type="InterPro" id="IPR001647">
    <property type="entry name" value="HTH_TetR"/>
</dbReference>
<dbReference type="RefSeq" id="WP_044501006.1">
    <property type="nucleotide sequence ID" value="NZ_LK391969.1"/>
</dbReference>
<dbReference type="GO" id="GO:0000976">
    <property type="term" value="F:transcription cis-regulatory region binding"/>
    <property type="evidence" value="ECO:0007669"/>
    <property type="project" value="TreeGrafter"/>
</dbReference>
<dbReference type="PANTHER" id="PTHR30055:SF226">
    <property type="entry name" value="HTH-TYPE TRANSCRIPTIONAL REGULATOR PKSA"/>
    <property type="match status" value="1"/>
</dbReference>
<dbReference type="PROSITE" id="PS50977">
    <property type="entry name" value="HTH_TETR_2"/>
    <property type="match status" value="1"/>
</dbReference>
<evidence type="ECO:0000259" key="3">
    <source>
        <dbReference type="PROSITE" id="PS50977"/>
    </source>
</evidence>
<proteinExistence type="predicted"/>
<dbReference type="AlphaFoldDB" id="A0A078MM18"/>
<evidence type="ECO:0000256" key="1">
    <source>
        <dbReference type="ARBA" id="ARBA00023125"/>
    </source>
</evidence>
<reference evidence="4" key="1">
    <citation type="submission" date="2014-07" db="EMBL/GenBank/DDBJ databases">
        <authorList>
            <person name="Urmite Genomes Urmite Genomes"/>
        </authorList>
    </citation>
    <scope>NUCLEOTIDE SEQUENCE</scope>
    <source>
        <strain evidence="4">12M76_air</strain>
    </source>
</reference>
<dbReference type="Pfam" id="PF00440">
    <property type="entry name" value="TetR_N"/>
    <property type="match status" value="1"/>
</dbReference>
<dbReference type="OrthoDB" id="9790413at2"/>
<gene>
    <name evidence="4" type="ORF">BN1049_02860</name>
</gene>
<evidence type="ECO:0000313" key="4">
    <source>
        <dbReference type="EMBL" id="CEA06472.1"/>
    </source>
</evidence>
<dbReference type="PATRIC" id="fig|1461581.3.peg.2816"/>
<feature type="domain" description="HTH tetR-type" evidence="3">
    <location>
        <begin position="21"/>
        <end position="81"/>
    </location>
</feature>
<dbReference type="InterPro" id="IPR009057">
    <property type="entry name" value="Homeodomain-like_sf"/>
</dbReference>
<dbReference type="SUPFAM" id="SSF46689">
    <property type="entry name" value="Homeodomain-like"/>
    <property type="match status" value="1"/>
</dbReference>
<evidence type="ECO:0000256" key="2">
    <source>
        <dbReference type="PROSITE-ProRule" id="PRU00335"/>
    </source>
</evidence>
<keyword evidence="1 2" id="KW-0238">DNA-binding</keyword>
<organism evidence="4">
    <name type="scientific">Pseudomonas saudimassiliensis</name>
    <dbReference type="NCBI Taxonomy" id="1461581"/>
    <lineage>
        <taxon>Bacteria</taxon>
        <taxon>Pseudomonadati</taxon>
        <taxon>Pseudomonadota</taxon>
        <taxon>Gammaproteobacteria</taxon>
        <taxon>Pseudomonadales</taxon>
        <taxon>Pseudomonadaceae</taxon>
        <taxon>Pseudomonas</taxon>
    </lineage>
</organism>
<accession>A0A078MM18</accession>
<dbReference type="Gene3D" id="1.10.357.10">
    <property type="entry name" value="Tetracycline Repressor, domain 2"/>
    <property type="match status" value="1"/>
</dbReference>
<name>A0A078MM18_9PSED</name>
<sequence>MTDKTISPRGYRGASLEQRRAQRRQCLIDAAIEVYGGVGYRHAGVKQVCEAAGLTQRYFYESFSHSDELLIACYEQATQRVREHNMAAAEAAGSDPVRRSRAMLDAYFQLLKDEPHMARLLLVEIRGISPAVDRAIEAALRASTADMTRALALSGRQFDGMLQAGVLGGVIHIALHWMATGYAAPVATVTETALKLGAALLN</sequence>